<evidence type="ECO:0000313" key="3">
    <source>
        <dbReference type="EMBL" id="TBU02401.1"/>
    </source>
</evidence>
<sequence>MTKEHNELIDNTFKQLQKYDNILAYDSEDVHMEKLSTLVNGEYILVDLRVSEMLKNKFLSFYDVRELPCYISYGVRIYDDDDFEENVKKSLENEDKFLENKIKNIIETDKITIFIKGTPLRPECGFTRQLIEIFDEFNFICGKDYVYFNIFSDNRVRERLKVVNKWPTFPQIYVKEEFIGGLDVLKKMKKTGEFQRKINFNI</sequence>
<evidence type="ECO:0000313" key="4">
    <source>
        <dbReference type="Proteomes" id="UP000292362"/>
    </source>
</evidence>
<dbReference type="PROSITE" id="PS51354">
    <property type="entry name" value="GLUTAREDOXIN_2"/>
    <property type="match status" value="1"/>
</dbReference>
<dbReference type="PANTHER" id="PTHR10293">
    <property type="entry name" value="GLUTAREDOXIN FAMILY MEMBER"/>
    <property type="match status" value="1"/>
</dbReference>
<dbReference type="EMBL" id="PITJ01000489">
    <property type="protein sequence ID" value="TBU02401.1"/>
    <property type="molecule type" value="Genomic_DNA"/>
</dbReference>
<dbReference type="PANTHER" id="PTHR10293:SF16">
    <property type="entry name" value="GLUTAREDOXIN-RELATED PROTEIN 5, MITOCHONDRIAL"/>
    <property type="match status" value="1"/>
</dbReference>
<protein>
    <submittedName>
        <fullName evidence="3">Putative glutaredoxin</fullName>
    </submittedName>
</protein>
<dbReference type="GO" id="GO:0015036">
    <property type="term" value="F:disulfide oxidoreductase activity"/>
    <property type="evidence" value="ECO:0007669"/>
    <property type="project" value="UniProtKB-ARBA"/>
</dbReference>
<dbReference type="VEuPathDB" id="MicrosporidiaDB:CWI37_0489p0010"/>
<proteinExistence type="predicted"/>
<accession>A0A4Q9L6C5</accession>
<dbReference type="InterPro" id="IPR004480">
    <property type="entry name" value="Monothiol_GRX-rel"/>
</dbReference>
<dbReference type="Proteomes" id="UP000292362">
    <property type="component" value="Unassembled WGS sequence"/>
</dbReference>
<dbReference type="InterPro" id="IPR036249">
    <property type="entry name" value="Thioredoxin-like_sf"/>
</dbReference>
<feature type="domain" description="Glutaredoxin" evidence="2">
    <location>
        <begin position="111"/>
        <end position="179"/>
    </location>
</feature>
<comment type="caution">
    <text evidence="3">The sequence shown here is derived from an EMBL/GenBank/DDBJ whole genome shotgun (WGS) entry which is preliminary data.</text>
</comment>
<dbReference type="SUPFAM" id="SSF52833">
    <property type="entry name" value="Thioredoxin-like"/>
    <property type="match status" value="1"/>
</dbReference>
<dbReference type="GO" id="GO:0005739">
    <property type="term" value="C:mitochondrion"/>
    <property type="evidence" value="ECO:0007669"/>
    <property type="project" value="UniProtKB-ARBA"/>
</dbReference>
<dbReference type="InterPro" id="IPR002109">
    <property type="entry name" value="Glutaredoxin"/>
</dbReference>
<name>A0A4Q9L6C5_9MICR</name>
<dbReference type="Gene3D" id="3.40.30.10">
    <property type="entry name" value="Glutaredoxin"/>
    <property type="match status" value="1"/>
</dbReference>
<dbReference type="Pfam" id="PF00462">
    <property type="entry name" value="Glutaredoxin"/>
    <property type="match status" value="1"/>
</dbReference>
<dbReference type="AlphaFoldDB" id="A0A4Q9L6C5"/>
<evidence type="ECO:0000256" key="1">
    <source>
        <dbReference type="ARBA" id="ARBA00023284"/>
    </source>
</evidence>
<organism evidence="3 4">
    <name type="scientific">Hamiltosporidium tvaerminnensis</name>
    <dbReference type="NCBI Taxonomy" id="1176355"/>
    <lineage>
        <taxon>Eukaryota</taxon>
        <taxon>Fungi</taxon>
        <taxon>Fungi incertae sedis</taxon>
        <taxon>Microsporidia</taxon>
        <taxon>Dubosqiidae</taxon>
        <taxon>Hamiltosporidium</taxon>
    </lineage>
</organism>
<gene>
    <name evidence="3" type="ORF">CWI37_0489p0010</name>
</gene>
<evidence type="ECO:0000259" key="2">
    <source>
        <dbReference type="Pfam" id="PF00462"/>
    </source>
</evidence>
<keyword evidence="1" id="KW-0676">Redox-active center</keyword>
<reference evidence="3 4" key="1">
    <citation type="submission" date="2017-12" db="EMBL/GenBank/DDBJ databases">
        <authorList>
            <person name="Pombert J.-F."/>
            <person name="Haag K.L."/>
            <person name="Ebert D."/>
        </authorList>
    </citation>
    <scope>NUCLEOTIDE SEQUENCE [LARGE SCALE GENOMIC DNA]</scope>
    <source>
        <strain evidence="3">FI-OER-3-3</strain>
    </source>
</reference>